<sequence>MAGAAAAGSLGAAPVLAPQVKEKLDQSEVRARAKRLFGAYRYERMSRPDRTLVYDERGAPVATLTEGARSAVFTGGHRRFAEPASTRAHVDSTSWVRLAPRPWRFGAQSQSWFTGWFAAQPGSTGPDALSLAMQYVTGAPRRVDGDGVAYAGDAGFGPLVGGQRDQQSDFYDYLGVPWTWPDGTTSAPRPQRYRDVDCSGFLRLLWGYRMGLPMVAGARERGVPGLPREAHQIASSDLAVPLFDSGAKAPSGKQLARLQPGDLVFFALHRDPRYLSHAGLVLGEDNQGHLRFVSSRQTIDGPTMGDTGGAARLDGAGYYPRAVRRAVRL</sequence>
<gene>
    <name evidence="6" type="ORF">GCM10023322_74010</name>
</gene>
<name>A0ABP9SR03_9ACTN</name>
<evidence type="ECO:0000256" key="1">
    <source>
        <dbReference type="ARBA" id="ARBA00007074"/>
    </source>
</evidence>
<accession>A0ABP9SR03</accession>
<protein>
    <recommendedName>
        <fullName evidence="5">NlpC/P60 domain-containing protein</fullName>
    </recommendedName>
</protein>
<keyword evidence="4" id="KW-0788">Thiol protease</keyword>
<dbReference type="EMBL" id="BAABJQ010000036">
    <property type="protein sequence ID" value="GAA5199129.1"/>
    <property type="molecule type" value="Genomic_DNA"/>
</dbReference>
<dbReference type="InterPro" id="IPR038765">
    <property type="entry name" value="Papain-like_cys_pep_sf"/>
</dbReference>
<evidence type="ECO:0000313" key="7">
    <source>
        <dbReference type="Proteomes" id="UP001501570"/>
    </source>
</evidence>
<evidence type="ECO:0000259" key="5">
    <source>
        <dbReference type="PROSITE" id="PS51935"/>
    </source>
</evidence>
<keyword evidence="2" id="KW-0645">Protease</keyword>
<dbReference type="Gene3D" id="3.90.1720.10">
    <property type="entry name" value="endopeptidase domain like (from Nostoc punctiforme)"/>
    <property type="match status" value="1"/>
</dbReference>
<feature type="domain" description="NlpC/P60" evidence="5">
    <location>
        <begin position="160"/>
        <end position="329"/>
    </location>
</feature>
<comment type="similarity">
    <text evidence="1">Belongs to the peptidase C40 family.</text>
</comment>
<comment type="caution">
    <text evidence="6">The sequence shown here is derived from an EMBL/GenBank/DDBJ whole genome shotgun (WGS) entry which is preliminary data.</text>
</comment>
<evidence type="ECO:0000256" key="4">
    <source>
        <dbReference type="ARBA" id="ARBA00022807"/>
    </source>
</evidence>
<proteinExistence type="inferred from homology"/>
<evidence type="ECO:0000256" key="2">
    <source>
        <dbReference type="ARBA" id="ARBA00022670"/>
    </source>
</evidence>
<evidence type="ECO:0000256" key="3">
    <source>
        <dbReference type="ARBA" id="ARBA00022801"/>
    </source>
</evidence>
<dbReference type="InterPro" id="IPR000064">
    <property type="entry name" value="NLP_P60_dom"/>
</dbReference>
<evidence type="ECO:0000313" key="6">
    <source>
        <dbReference type="EMBL" id="GAA5199129.1"/>
    </source>
</evidence>
<dbReference type="SUPFAM" id="SSF54001">
    <property type="entry name" value="Cysteine proteinases"/>
    <property type="match status" value="1"/>
</dbReference>
<dbReference type="PROSITE" id="PS51935">
    <property type="entry name" value="NLPC_P60"/>
    <property type="match status" value="1"/>
</dbReference>
<organism evidence="6 7">
    <name type="scientific">Rugosimonospora acidiphila</name>
    <dbReference type="NCBI Taxonomy" id="556531"/>
    <lineage>
        <taxon>Bacteria</taxon>
        <taxon>Bacillati</taxon>
        <taxon>Actinomycetota</taxon>
        <taxon>Actinomycetes</taxon>
        <taxon>Micromonosporales</taxon>
        <taxon>Micromonosporaceae</taxon>
        <taxon>Rugosimonospora</taxon>
    </lineage>
</organism>
<reference evidence="7" key="1">
    <citation type="journal article" date="2019" name="Int. J. Syst. Evol. Microbiol.">
        <title>The Global Catalogue of Microorganisms (GCM) 10K type strain sequencing project: providing services to taxonomists for standard genome sequencing and annotation.</title>
        <authorList>
            <consortium name="The Broad Institute Genomics Platform"/>
            <consortium name="The Broad Institute Genome Sequencing Center for Infectious Disease"/>
            <person name="Wu L."/>
            <person name="Ma J."/>
        </authorList>
    </citation>
    <scope>NUCLEOTIDE SEQUENCE [LARGE SCALE GENOMIC DNA]</scope>
    <source>
        <strain evidence="7">JCM 18304</strain>
    </source>
</reference>
<dbReference type="Proteomes" id="UP001501570">
    <property type="component" value="Unassembled WGS sequence"/>
</dbReference>
<keyword evidence="7" id="KW-1185">Reference proteome</keyword>
<keyword evidence="3" id="KW-0378">Hydrolase</keyword>